<dbReference type="GO" id="GO:0016853">
    <property type="term" value="F:isomerase activity"/>
    <property type="evidence" value="ECO:0007669"/>
    <property type="project" value="UniProtKB-KW"/>
</dbReference>
<feature type="transmembrane region" description="Helical" evidence="6">
    <location>
        <begin position="302"/>
        <end position="323"/>
    </location>
</feature>
<feature type="transmembrane region" description="Helical" evidence="6">
    <location>
        <begin position="374"/>
        <end position="391"/>
    </location>
</feature>
<keyword evidence="4 6" id="KW-1133">Transmembrane helix</keyword>
<dbReference type="Proteomes" id="UP000886721">
    <property type="component" value="Unassembled WGS sequence"/>
</dbReference>
<feature type="transmembrane region" description="Helical" evidence="6">
    <location>
        <begin position="335"/>
        <end position="353"/>
    </location>
</feature>
<protein>
    <submittedName>
        <fullName evidence="7">Sugar isomerase</fullName>
    </submittedName>
</protein>
<dbReference type="GO" id="GO:0005886">
    <property type="term" value="C:plasma membrane"/>
    <property type="evidence" value="ECO:0007669"/>
    <property type="project" value="UniProtKB-SubCell"/>
</dbReference>
<keyword evidence="3 6" id="KW-0812">Transmembrane</keyword>
<dbReference type="EMBL" id="DXEM01000010">
    <property type="protein sequence ID" value="HIX67198.1"/>
    <property type="molecule type" value="Genomic_DNA"/>
</dbReference>
<evidence type="ECO:0000313" key="8">
    <source>
        <dbReference type="Proteomes" id="UP000886721"/>
    </source>
</evidence>
<feature type="transmembrane region" description="Helical" evidence="6">
    <location>
        <begin position="118"/>
        <end position="139"/>
    </location>
</feature>
<evidence type="ECO:0000256" key="3">
    <source>
        <dbReference type="ARBA" id="ARBA00022692"/>
    </source>
</evidence>
<comment type="subcellular location">
    <subcellularLocation>
        <location evidence="1">Cell membrane</location>
        <topology evidence="1">Multi-pass membrane protein</topology>
    </subcellularLocation>
</comment>
<reference evidence="7" key="1">
    <citation type="journal article" date="2021" name="PeerJ">
        <title>Extensive microbial diversity within the chicken gut microbiome revealed by metagenomics and culture.</title>
        <authorList>
            <person name="Gilroy R."/>
            <person name="Ravi A."/>
            <person name="Getino M."/>
            <person name="Pursley I."/>
            <person name="Horton D.L."/>
            <person name="Alikhan N.F."/>
            <person name="Baker D."/>
            <person name="Gharbi K."/>
            <person name="Hall N."/>
            <person name="Watson M."/>
            <person name="Adriaenssens E.M."/>
            <person name="Foster-Nyarko E."/>
            <person name="Jarju S."/>
            <person name="Secka A."/>
            <person name="Antonio M."/>
            <person name="Oren A."/>
            <person name="Chaudhuri R.R."/>
            <person name="La Ragione R."/>
            <person name="Hildebrand F."/>
            <person name="Pallen M.J."/>
        </authorList>
    </citation>
    <scope>NUCLEOTIDE SEQUENCE</scope>
    <source>
        <strain evidence="7">CHK191-13928</strain>
    </source>
</reference>
<keyword evidence="5 6" id="KW-0472">Membrane</keyword>
<feature type="transmembrane region" description="Helical" evidence="6">
    <location>
        <begin position="457"/>
        <end position="481"/>
    </location>
</feature>
<feature type="transmembrane region" description="Helical" evidence="6">
    <location>
        <begin position="46"/>
        <end position="69"/>
    </location>
</feature>
<feature type="transmembrane region" description="Helical" evidence="6">
    <location>
        <begin position="159"/>
        <end position="177"/>
    </location>
</feature>
<evidence type="ECO:0000313" key="7">
    <source>
        <dbReference type="EMBL" id="HIX67198.1"/>
    </source>
</evidence>
<dbReference type="PANTHER" id="PTHR30250:SF26">
    <property type="entry name" value="PSMA PROTEIN"/>
    <property type="match status" value="1"/>
</dbReference>
<evidence type="ECO:0000256" key="6">
    <source>
        <dbReference type="SAM" id="Phobius"/>
    </source>
</evidence>
<evidence type="ECO:0000256" key="5">
    <source>
        <dbReference type="ARBA" id="ARBA00023136"/>
    </source>
</evidence>
<name>A0A9D2B8U8_9FIRM</name>
<sequence length="499" mass="56546">MRSKRLRYNTISSFFFQVTTIICGFVLPRLILKAYGSDVNGLVDSITQFLGVISFLELGVGAVVQSALYKPLADGDNETISKVIISAGKFFNRLAQALLVYVIILVLVYPHISHQKFGWVYTATLIGTISISSFAQYYFGMVDRLLLTADQRGYIQYNAQTVTLIINTIVCVALIYAKMSIHVVKLVTSLIYILRPIFLRLYVDKNYHLNRYITYNEEPIKQKWNGVAQHVAAVVLDGTDSIILTVFSSLANVSIYSIYNLVVAGIKRLLTSMTNGMQALIGELWAKQELVELKRIFSWFEWFIHTGTVFVFGCTGCLILPFVQIYTNGITDANYYQPLFAILIVTAHAGHCLRLPYNIMILAGGHYKQTQRNYVVSAVLNIVISVIAVNFGGLIGVAIGTLVAMLYQTIWMAIYDSKYLVKWPIKNFIKQICVDLVTVTISAFVSNLFDLFSFTYLAWAGLAVKVFAVYFIFIILINFVFYRDKMIRLFDWLLHRIKQ</sequence>
<keyword evidence="7" id="KW-0413">Isomerase</keyword>
<dbReference type="InterPro" id="IPR050833">
    <property type="entry name" value="Poly_Biosynth_Transport"/>
</dbReference>
<feature type="transmembrane region" description="Helical" evidence="6">
    <location>
        <begin position="12"/>
        <end position="31"/>
    </location>
</feature>
<reference evidence="7" key="2">
    <citation type="submission" date="2021-04" db="EMBL/GenBank/DDBJ databases">
        <authorList>
            <person name="Gilroy R."/>
        </authorList>
    </citation>
    <scope>NUCLEOTIDE SEQUENCE</scope>
    <source>
        <strain evidence="7">CHK191-13928</strain>
    </source>
</reference>
<gene>
    <name evidence="7" type="ORF">H9735_03610</name>
</gene>
<feature type="transmembrane region" description="Helical" evidence="6">
    <location>
        <begin position="90"/>
        <end position="112"/>
    </location>
</feature>
<comment type="caution">
    <text evidence="7">The sequence shown here is derived from an EMBL/GenBank/DDBJ whole genome shotgun (WGS) entry which is preliminary data.</text>
</comment>
<keyword evidence="2" id="KW-1003">Cell membrane</keyword>
<evidence type="ECO:0000256" key="2">
    <source>
        <dbReference type="ARBA" id="ARBA00022475"/>
    </source>
</evidence>
<accession>A0A9D2B8U8</accession>
<organism evidence="7 8">
    <name type="scientific">Candidatus Anaerostipes excrementavium</name>
    <dbReference type="NCBI Taxonomy" id="2838463"/>
    <lineage>
        <taxon>Bacteria</taxon>
        <taxon>Bacillati</taxon>
        <taxon>Bacillota</taxon>
        <taxon>Clostridia</taxon>
        <taxon>Lachnospirales</taxon>
        <taxon>Lachnospiraceae</taxon>
        <taxon>Anaerostipes</taxon>
    </lineage>
</organism>
<evidence type="ECO:0000256" key="4">
    <source>
        <dbReference type="ARBA" id="ARBA00022989"/>
    </source>
</evidence>
<proteinExistence type="predicted"/>
<evidence type="ECO:0000256" key="1">
    <source>
        <dbReference type="ARBA" id="ARBA00004651"/>
    </source>
</evidence>
<dbReference type="PANTHER" id="PTHR30250">
    <property type="entry name" value="PST FAMILY PREDICTED COLANIC ACID TRANSPORTER"/>
    <property type="match status" value="1"/>
</dbReference>
<dbReference type="AlphaFoldDB" id="A0A9D2B8U8"/>